<reference evidence="1 2" key="1">
    <citation type="submission" date="2018-06" db="EMBL/GenBank/DDBJ databases">
        <authorList>
            <consortium name="Pathogen Informatics"/>
            <person name="Doyle S."/>
        </authorList>
    </citation>
    <scope>NUCLEOTIDE SEQUENCE [LARGE SCALE GENOMIC DNA]</scope>
    <source>
        <strain evidence="1 2">NCTC13645</strain>
    </source>
</reference>
<protein>
    <submittedName>
        <fullName evidence="1">Uncharacterized protein</fullName>
    </submittedName>
</protein>
<evidence type="ECO:0000313" key="1">
    <source>
        <dbReference type="EMBL" id="SUP52563.1"/>
    </source>
</evidence>
<name>A0A380NXD3_WEIVI</name>
<gene>
    <name evidence="1" type="ORF">NCTC13645_00459</name>
</gene>
<proteinExistence type="predicted"/>
<sequence>MSPKGGNQNKEGNDCIRELTQYRGTNMQLMRQMTLTTAATVLLAATVPSLVPPTDIGAAALTQPT</sequence>
<organism evidence="1 2">
    <name type="scientific">Weissella viridescens</name>
    <name type="common">Lactobacillus viridescens</name>
    <dbReference type="NCBI Taxonomy" id="1629"/>
    <lineage>
        <taxon>Bacteria</taxon>
        <taxon>Bacillati</taxon>
        <taxon>Bacillota</taxon>
        <taxon>Bacilli</taxon>
        <taxon>Lactobacillales</taxon>
        <taxon>Lactobacillaceae</taxon>
        <taxon>Weissella</taxon>
    </lineage>
</organism>
<dbReference type="AlphaFoldDB" id="A0A380NXD3"/>
<dbReference type="Proteomes" id="UP000254621">
    <property type="component" value="Unassembled WGS sequence"/>
</dbReference>
<accession>A0A380NXD3</accession>
<evidence type="ECO:0000313" key="2">
    <source>
        <dbReference type="Proteomes" id="UP000254621"/>
    </source>
</evidence>
<dbReference type="EMBL" id="UHIV01000001">
    <property type="protein sequence ID" value="SUP52563.1"/>
    <property type="molecule type" value="Genomic_DNA"/>
</dbReference>